<dbReference type="SMART" id="SM00831">
    <property type="entry name" value="Cation_ATPase_N"/>
    <property type="match status" value="1"/>
</dbReference>
<sequence length="808" mass="88959">MYPDEPGLTTEEAKRLLGQHGPNLLPEKPPPTPLSIYLSQFKNPLVYVLTIAGFITLLLQHFPDSTLIFLAVFLNSLLGFIQEKKANDALSALKRFISPKTEVIRDGIRQKIDSANLVPGDIVFLSQGTKVPADGQLLFANRVYFDEAIITGESVPVAKQRSDAVFMGSTVSSGLALIKVTATGQRTKIGGIANQIQQVREDTPLRLQLNRFSKKLVSVILFLTSFILIIGSIRGEKLIDMFKIAVALAVSSIPEGLIVSMTVILAIGMQRILRRRGLVRKLASAETLGGVTTICVDKTGTLTEGKMQVVKYIGDQIKLAQQIVLANDLDDPLLITGFEWGRATVKDFLQEHPRLDSIPFSPQDRFFTSLHKWDSRHHIIFVNGAPEVLLDWCNIDDKTKVGVKKDLEDLTSQGLRVLGLARKVTSLKKVQLTASDAQHDLTWVGLIVFTDPVRHGVKEALQIALQAGIKLIVITGDYPKTAKYVLSEINMPISDAQILLGSQLERLTVSQLAQKVRSVKLFARTTPEQKLKIVEALKKNGEVVAMMGDGVNDAPALHKSDIGIVVDQASDVAKETADLVLLDSNFSTVIAAIEEGRGIFDNIRKIILYLLSDAFGEIVVVVGSIILGLPLPITAVQILWINLISDGFPFFALTIDPKRADIMRKPPRNPQEPLITGWMSGLVGTVSFISGISALLFFIYMYKTSGDILLARSITFITLGTNSLVYVFSTRTLLTPFWKNHLFENRWLVLAVIAGFGLQITPFILPGSREFFGVTNPGIVYWLIAISLSTTLFFVVEGFKFLHSSTPR</sequence>
<evidence type="ECO:0000256" key="1">
    <source>
        <dbReference type="ARBA" id="ARBA00004141"/>
    </source>
</evidence>
<dbReference type="GO" id="GO:0016020">
    <property type="term" value="C:membrane"/>
    <property type="evidence" value="ECO:0007669"/>
    <property type="project" value="UniProtKB-SubCell"/>
</dbReference>
<reference evidence="10 11" key="1">
    <citation type="journal article" date="2016" name="Nat. Commun.">
        <title>Thousands of microbial genomes shed light on interconnected biogeochemical processes in an aquifer system.</title>
        <authorList>
            <person name="Anantharaman K."/>
            <person name="Brown C.T."/>
            <person name="Hug L.A."/>
            <person name="Sharon I."/>
            <person name="Castelle C.J."/>
            <person name="Probst A.J."/>
            <person name="Thomas B.C."/>
            <person name="Singh A."/>
            <person name="Wilkins M.J."/>
            <person name="Karaoz U."/>
            <person name="Brodie E.L."/>
            <person name="Williams K.H."/>
            <person name="Hubbard S.S."/>
            <person name="Banfield J.F."/>
        </authorList>
    </citation>
    <scope>NUCLEOTIDE SEQUENCE [LARGE SCALE GENOMIC DNA]</scope>
</reference>
<evidence type="ECO:0000259" key="9">
    <source>
        <dbReference type="SMART" id="SM00831"/>
    </source>
</evidence>
<dbReference type="EMBL" id="MEXH01000029">
    <property type="protein sequence ID" value="OGC91769.1"/>
    <property type="molecule type" value="Genomic_DNA"/>
</dbReference>
<dbReference type="InterPro" id="IPR023299">
    <property type="entry name" value="ATPase_P-typ_cyto_dom_N"/>
</dbReference>
<dbReference type="InterPro" id="IPR023214">
    <property type="entry name" value="HAD_sf"/>
</dbReference>
<dbReference type="PRINTS" id="PR00120">
    <property type="entry name" value="HATPASE"/>
</dbReference>
<dbReference type="PRINTS" id="PR00119">
    <property type="entry name" value="CATATPASE"/>
</dbReference>
<name>A0A1F4YCT3_9BACT</name>
<dbReference type="PROSITE" id="PS00154">
    <property type="entry name" value="ATPASE_E1_E2"/>
    <property type="match status" value="1"/>
</dbReference>
<dbReference type="AlphaFoldDB" id="A0A1F4YCT3"/>
<feature type="transmembrane region" description="Helical" evidence="8">
    <location>
        <begin position="675"/>
        <end position="702"/>
    </location>
</feature>
<dbReference type="NCBIfam" id="TIGR01494">
    <property type="entry name" value="ATPase_P-type"/>
    <property type="match status" value="2"/>
</dbReference>
<keyword evidence="5" id="KW-1278">Translocase</keyword>
<dbReference type="GO" id="GO:0016887">
    <property type="term" value="F:ATP hydrolysis activity"/>
    <property type="evidence" value="ECO:0007669"/>
    <property type="project" value="InterPro"/>
</dbReference>
<feature type="transmembrane region" description="Helical" evidence="8">
    <location>
        <begin position="708"/>
        <end position="727"/>
    </location>
</feature>
<evidence type="ECO:0000256" key="6">
    <source>
        <dbReference type="ARBA" id="ARBA00022989"/>
    </source>
</evidence>
<dbReference type="Gene3D" id="2.70.150.10">
    <property type="entry name" value="Calcium-transporting ATPase, cytoplasmic transduction domain A"/>
    <property type="match status" value="1"/>
</dbReference>
<evidence type="ECO:0000256" key="8">
    <source>
        <dbReference type="SAM" id="Phobius"/>
    </source>
</evidence>
<accession>A0A1F4YCT3</accession>
<gene>
    <name evidence="10" type="ORF">A2876_01515</name>
</gene>
<dbReference type="Pfam" id="PF00702">
    <property type="entry name" value="Hydrolase"/>
    <property type="match status" value="1"/>
</dbReference>
<dbReference type="Gene3D" id="1.20.1110.10">
    <property type="entry name" value="Calcium-transporting ATPase, transmembrane domain"/>
    <property type="match status" value="1"/>
</dbReference>
<keyword evidence="6 8" id="KW-1133">Transmembrane helix</keyword>
<dbReference type="SFLD" id="SFLDG00002">
    <property type="entry name" value="C1.7:_P-type_atpase_like"/>
    <property type="match status" value="1"/>
</dbReference>
<dbReference type="Pfam" id="PF00690">
    <property type="entry name" value="Cation_ATPase_N"/>
    <property type="match status" value="1"/>
</dbReference>
<evidence type="ECO:0000256" key="2">
    <source>
        <dbReference type="ARBA" id="ARBA00022692"/>
    </source>
</evidence>
<feature type="transmembrane region" description="Helical" evidence="8">
    <location>
        <begin position="747"/>
        <end position="767"/>
    </location>
</feature>
<dbReference type="Gene3D" id="3.40.1110.10">
    <property type="entry name" value="Calcium-transporting ATPase, cytoplasmic domain N"/>
    <property type="match status" value="1"/>
</dbReference>
<evidence type="ECO:0000256" key="4">
    <source>
        <dbReference type="ARBA" id="ARBA00022840"/>
    </source>
</evidence>
<dbReference type="SUPFAM" id="SSF56784">
    <property type="entry name" value="HAD-like"/>
    <property type="match status" value="1"/>
</dbReference>
<feature type="transmembrane region" description="Helical" evidence="8">
    <location>
        <begin position="216"/>
        <end position="233"/>
    </location>
</feature>
<keyword evidence="2 8" id="KW-0812">Transmembrane</keyword>
<feature type="transmembrane region" description="Helical" evidence="8">
    <location>
        <begin position="635"/>
        <end position="655"/>
    </location>
</feature>
<dbReference type="InterPro" id="IPR008250">
    <property type="entry name" value="ATPase_P-typ_transduc_dom_A_sf"/>
</dbReference>
<feature type="transmembrane region" description="Helical" evidence="8">
    <location>
        <begin position="606"/>
        <end position="629"/>
    </location>
</feature>
<evidence type="ECO:0000313" key="11">
    <source>
        <dbReference type="Proteomes" id="UP000178176"/>
    </source>
</evidence>
<keyword evidence="4" id="KW-0067">ATP-binding</keyword>
<feature type="transmembrane region" description="Helical" evidence="8">
    <location>
        <begin position="245"/>
        <end position="267"/>
    </location>
</feature>
<feature type="transmembrane region" description="Helical" evidence="8">
    <location>
        <begin position="779"/>
        <end position="802"/>
    </location>
</feature>
<dbReference type="InterPro" id="IPR004014">
    <property type="entry name" value="ATPase_P-typ_cation-transptr_N"/>
</dbReference>
<comment type="caution">
    <text evidence="10">The sequence shown here is derived from an EMBL/GenBank/DDBJ whole genome shotgun (WGS) entry which is preliminary data.</text>
</comment>
<dbReference type="InterPro" id="IPR036412">
    <property type="entry name" value="HAD-like_sf"/>
</dbReference>
<dbReference type="SFLD" id="SFLDS00003">
    <property type="entry name" value="Haloacid_Dehalogenase"/>
    <property type="match status" value="1"/>
</dbReference>
<dbReference type="SUPFAM" id="SSF81665">
    <property type="entry name" value="Calcium ATPase, transmembrane domain M"/>
    <property type="match status" value="1"/>
</dbReference>
<dbReference type="InterPro" id="IPR001757">
    <property type="entry name" value="P_typ_ATPase"/>
</dbReference>
<dbReference type="SUPFAM" id="SSF81653">
    <property type="entry name" value="Calcium ATPase, transduction domain A"/>
    <property type="match status" value="1"/>
</dbReference>
<evidence type="ECO:0000256" key="5">
    <source>
        <dbReference type="ARBA" id="ARBA00022967"/>
    </source>
</evidence>
<dbReference type="InterPro" id="IPR059000">
    <property type="entry name" value="ATPase_P-type_domA"/>
</dbReference>
<dbReference type="GO" id="GO:0005524">
    <property type="term" value="F:ATP binding"/>
    <property type="evidence" value="ECO:0007669"/>
    <property type="project" value="UniProtKB-KW"/>
</dbReference>
<dbReference type="Pfam" id="PF00689">
    <property type="entry name" value="Cation_ATPase_C"/>
    <property type="match status" value="1"/>
</dbReference>
<organism evidence="10 11">
    <name type="scientific">Candidatus Amesbacteria bacterium RIFCSPHIGHO2_01_FULL_48_32b</name>
    <dbReference type="NCBI Taxonomy" id="1797253"/>
    <lineage>
        <taxon>Bacteria</taxon>
        <taxon>Candidatus Amesiibacteriota</taxon>
    </lineage>
</organism>
<dbReference type="InterPro" id="IPR044492">
    <property type="entry name" value="P_typ_ATPase_HD_dom"/>
</dbReference>
<comment type="subcellular location">
    <subcellularLocation>
        <location evidence="1">Membrane</location>
        <topology evidence="1">Multi-pass membrane protein</topology>
    </subcellularLocation>
</comment>
<dbReference type="Pfam" id="PF00122">
    <property type="entry name" value="E1-E2_ATPase"/>
    <property type="match status" value="1"/>
</dbReference>
<evidence type="ECO:0000256" key="7">
    <source>
        <dbReference type="ARBA" id="ARBA00023136"/>
    </source>
</evidence>
<keyword evidence="7 8" id="KW-0472">Membrane</keyword>
<keyword evidence="3" id="KW-0547">Nucleotide-binding</keyword>
<dbReference type="Proteomes" id="UP000178176">
    <property type="component" value="Unassembled WGS sequence"/>
</dbReference>
<feature type="domain" description="Cation-transporting P-type ATPase N-terminal" evidence="9">
    <location>
        <begin position="5"/>
        <end position="61"/>
    </location>
</feature>
<dbReference type="Gene3D" id="3.40.50.1000">
    <property type="entry name" value="HAD superfamily/HAD-like"/>
    <property type="match status" value="1"/>
</dbReference>
<dbReference type="InterPro" id="IPR018303">
    <property type="entry name" value="ATPase_P-typ_P_site"/>
</dbReference>
<evidence type="ECO:0000313" key="10">
    <source>
        <dbReference type="EMBL" id="OGC91769.1"/>
    </source>
</evidence>
<evidence type="ECO:0000256" key="3">
    <source>
        <dbReference type="ARBA" id="ARBA00022741"/>
    </source>
</evidence>
<proteinExistence type="predicted"/>
<feature type="transmembrane region" description="Helical" evidence="8">
    <location>
        <begin position="44"/>
        <end position="59"/>
    </location>
</feature>
<feature type="transmembrane region" description="Helical" evidence="8">
    <location>
        <begin position="65"/>
        <end position="81"/>
    </location>
</feature>
<dbReference type="SFLD" id="SFLDF00027">
    <property type="entry name" value="p-type_atpase"/>
    <property type="match status" value="1"/>
</dbReference>
<dbReference type="InterPro" id="IPR023298">
    <property type="entry name" value="ATPase_P-typ_TM_dom_sf"/>
</dbReference>
<dbReference type="InterPro" id="IPR006068">
    <property type="entry name" value="ATPase_P-typ_cation-transptr_C"/>
</dbReference>
<protein>
    <recommendedName>
        <fullName evidence="9">Cation-transporting P-type ATPase N-terminal domain-containing protein</fullName>
    </recommendedName>
</protein>
<dbReference type="PANTHER" id="PTHR42861">
    <property type="entry name" value="CALCIUM-TRANSPORTING ATPASE"/>
    <property type="match status" value="1"/>
</dbReference>